<evidence type="ECO:0000256" key="1">
    <source>
        <dbReference type="ARBA" id="ARBA00022801"/>
    </source>
</evidence>
<evidence type="ECO:0000313" key="4">
    <source>
        <dbReference type="Proteomes" id="UP000245639"/>
    </source>
</evidence>
<protein>
    <submittedName>
        <fullName evidence="3">Putative amidohydrolase</fullName>
    </submittedName>
</protein>
<dbReference type="PANTHER" id="PTHR43674">
    <property type="entry name" value="NITRILASE C965.09-RELATED"/>
    <property type="match status" value="1"/>
</dbReference>
<keyword evidence="4" id="KW-1185">Reference proteome</keyword>
<dbReference type="Gene3D" id="3.60.110.10">
    <property type="entry name" value="Carbon-nitrogen hydrolase"/>
    <property type="match status" value="1"/>
</dbReference>
<dbReference type="PANTHER" id="PTHR43674:SF2">
    <property type="entry name" value="BETA-UREIDOPROPIONASE"/>
    <property type="match status" value="1"/>
</dbReference>
<comment type="caution">
    <text evidence="3">The sequence shown here is derived from an EMBL/GenBank/DDBJ whole genome shotgun (WGS) entry which is preliminary data.</text>
</comment>
<evidence type="ECO:0000259" key="2">
    <source>
        <dbReference type="PROSITE" id="PS50263"/>
    </source>
</evidence>
<accession>A0A2U1FCX8</accession>
<dbReference type="RefSeq" id="WP_116708298.1">
    <property type="nucleotide sequence ID" value="NZ_QEKW01000005.1"/>
</dbReference>
<dbReference type="InterPro" id="IPR003010">
    <property type="entry name" value="C-N_Hydrolase"/>
</dbReference>
<dbReference type="AlphaFoldDB" id="A0A2U1FCX8"/>
<dbReference type="Proteomes" id="UP000245639">
    <property type="component" value="Unassembled WGS sequence"/>
</dbReference>
<sequence length="285" mass="31682">MRITLAQTDATLGDVDGNLKRVERVVAEAVDSDSDLVVFPELALSGYQVGDVPHDLSMAPDDPRLLRVSQRAGGAGVLLGFPEAGSHGLHTYNSAGYYEDGHLVHTHRKLYLPTYSTFEERKHFLPGQHSRAYGVRGGRHRAATLICNDAWQPQVAFLSVQDGAHLLLVPANSAQSMTPERYDSKEYWRNITTFYGRIYQLFVVFVNRVGVEGGLTFWGGSHIVDPWGEVVGECGEGAEAEEICTIDIDLADVRRRRRDIPLVREARLGLLRREIDRLLDEGGDL</sequence>
<dbReference type="GO" id="GO:0050126">
    <property type="term" value="F:N-carbamoylputrescine amidase activity"/>
    <property type="evidence" value="ECO:0007669"/>
    <property type="project" value="TreeGrafter"/>
</dbReference>
<evidence type="ECO:0000313" key="3">
    <source>
        <dbReference type="EMBL" id="PVZ10032.1"/>
    </source>
</evidence>
<gene>
    <name evidence="3" type="ORF">C8D89_105108</name>
</gene>
<feature type="domain" description="CN hydrolase" evidence="2">
    <location>
        <begin position="1"/>
        <end position="250"/>
    </location>
</feature>
<reference evidence="3 4" key="1">
    <citation type="submission" date="2018-04" db="EMBL/GenBank/DDBJ databases">
        <title>Genomic Encyclopedia of Type Strains, Phase IV (KMG-IV): sequencing the most valuable type-strain genomes for metagenomic binning, comparative biology and taxonomic classification.</title>
        <authorList>
            <person name="Goeker M."/>
        </authorList>
    </citation>
    <scope>NUCLEOTIDE SEQUENCE [LARGE SCALE GENOMIC DNA]</scope>
    <source>
        <strain evidence="3 4">DSM 45771</strain>
    </source>
</reference>
<dbReference type="InterPro" id="IPR036526">
    <property type="entry name" value="C-N_Hydrolase_sf"/>
</dbReference>
<keyword evidence="1 3" id="KW-0378">Hydrolase</keyword>
<dbReference type="OrthoDB" id="9760188at2"/>
<organism evidence="3 4">
    <name type="scientific">Actinomycetospora cinnamomea</name>
    <dbReference type="NCBI Taxonomy" id="663609"/>
    <lineage>
        <taxon>Bacteria</taxon>
        <taxon>Bacillati</taxon>
        <taxon>Actinomycetota</taxon>
        <taxon>Actinomycetes</taxon>
        <taxon>Pseudonocardiales</taxon>
        <taxon>Pseudonocardiaceae</taxon>
        <taxon>Actinomycetospora</taxon>
    </lineage>
</organism>
<dbReference type="Pfam" id="PF00795">
    <property type="entry name" value="CN_hydrolase"/>
    <property type="match status" value="1"/>
</dbReference>
<dbReference type="PROSITE" id="PS50263">
    <property type="entry name" value="CN_HYDROLASE"/>
    <property type="match status" value="1"/>
</dbReference>
<dbReference type="InterPro" id="IPR050345">
    <property type="entry name" value="Aliph_Amidase/BUP"/>
</dbReference>
<dbReference type="GO" id="GO:0033388">
    <property type="term" value="P:putrescine biosynthetic process from arginine"/>
    <property type="evidence" value="ECO:0007669"/>
    <property type="project" value="TreeGrafter"/>
</dbReference>
<dbReference type="EMBL" id="QEKW01000005">
    <property type="protein sequence ID" value="PVZ10032.1"/>
    <property type="molecule type" value="Genomic_DNA"/>
</dbReference>
<name>A0A2U1FCX8_9PSEU</name>
<dbReference type="SUPFAM" id="SSF56317">
    <property type="entry name" value="Carbon-nitrogen hydrolase"/>
    <property type="match status" value="1"/>
</dbReference>
<proteinExistence type="predicted"/>